<evidence type="ECO:0000313" key="4">
    <source>
        <dbReference type="Proteomes" id="UP000622638"/>
    </source>
</evidence>
<dbReference type="Proteomes" id="UP000430634">
    <property type="component" value="Unassembled WGS sequence"/>
</dbReference>
<evidence type="ECO:0000313" key="2">
    <source>
        <dbReference type="EMBL" id="MTV54924.1"/>
    </source>
</evidence>
<sequence length="81" mass="8476">MTAVKEMQINQSGAYKLAAEARRPKAASVGAISAGEVTPTQGRIRVTLAGKPISRDRRAAVLGPSSIDIPEFSLSRKGEPG</sequence>
<dbReference type="EMBL" id="BMKG01000038">
    <property type="protein sequence ID" value="GGC23796.1"/>
    <property type="molecule type" value="Genomic_DNA"/>
</dbReference>
<keyword evidence="4" id="KW-1185">Reference proteome</keyword>
<evidence type="ECO:0000313" key="1">
    <source>
        <dbReference type="EMBL" id="GGC23796.1"/>
    </source>
</evidence>
<dbReference type="OrthoDB" id="8781561at2"/>
<reference evidence="1" key="4">
    <citation type="submission" date="2024-05" db="EMBL/GenBank/DDBJ databases">
        <authorList>
            <person name="Sun Q."/>
            <person name="Zhou Y."/>
        </authorList>
    </citation>
    <scope>NUCLEOTIDE SEQUENCE</scope>
    <source>
        <strain evidence="1">CGMCC 1.15931</strain>
    </source>
</reference>
<gene>
    <name evidence="1" type="ORF">GCM10011572_51630</name>
    <name evidence="2" type="ORF">GM672_19530</name>
</gene>
<dbReference type="RefSeq" id="WP_155472207.1">
    <property type="nucleotide sequence ID" value="NZ_BMKG01000038.1"/>
</dbReference>
<comment type="caution">
    <text evidence="2">The sequence shown here is derived from an EMBL/GenBank/DDBJ whole genome shotgun (WGS) entry which is preliminary data.</text>
</comment>
<name>A0A6I3T0U6_9BURK</name>
<accession>A0A6I3T0U6</accession>
<reference evidence="4" key="2">
    <citation type="journal article" date="2019" name="Int. J. Syst. Evol. Microbiol.">
        <title>The Global Catalogue of Microorganisms (GCM) 10K type strain sequencing project: providing services to taxonomists for standard genome sequencing and annotation.</title>
        <authorList>
            <consortium name="The Broad Institute Genomics Platform"/>
            <consortium name="The Broad Institute Genome Sequencing Center for Infectious Disease"/>
            <person name="Wu L."/>
            <person name="Ma J."/>
        </authorList>
    </citation>
    <scope>NUCLEOTIDE SEQUENCE [LARGE SCALE GENOMIC DNA]</scope>
    <source>
        <strain evidence="4">CGMCC 1.15931</strain>
    </source>
</reference>
<proteinExistence type="predicted"/>
<organism evidence="2 3">
    <name type="scientific">Pseudoduganella buxea</name>
    <dbReference type="NCBI Taxonomy" id="1949069"/>
    <lineage>
        <taxon>Bacteria</taxon>
        <taxon>Pseudomonadati</taxon>
        <taxon>Pseudomonadota</taxon>
        <taxon>Betaproteobacteria</taxon>
        <taxon>Burkholderiales</taxon>
        <taxon>Oxalobacteraceae</taxon>
        <taxon>Telluria group</taxon>
        <taxon>Pseudoduganella</taxon>
    </lineage>
</organism>
<protein>
    <submittedName>
        <fullName evidence="2">Uncharacterized protein</fullName>
    </submittedName>
</protein>
<dbReference type="AlphaFoldDB" id="A0A6I3T0U6"/>
<dbReference type="EMBL" id="WNKZ01000065">
    <property type="protein sequence ID" value="MTV54924.1"/>
    <property type="molecule type" value="Genomic_DNA"/>
</dbReference>
<evidence type="ECO:0000313" key="3">
    <source>
        <dbReference type="Proteomes" id="UP000430634"/>
    </source>
</evidence>
<dbReference type="Proteomes" id="UP000622638">
    <property type="component" value="Unassembled WGS sequence"/>
</dbReference>
<reference evidence="2 3" key="3">
    <citation type="submission" date="2019-11" db="EMBL/GenBank/DDBJ databases">
        <title>Type strains purchased from KCTC, JCM and DSMZ.</title>
        <authorList>
            <person name="Lu H."/>
        </authorList>
    </citation>
    <scope>NUCLEOTIDE SEQUENCE [LARGE SCALE GENOMIC DNA]</scope>
    <source>
        <strain evidence="2 3">KCTC 52429</strain>
    </source>
</reference>
<reference evidence="1" key="1">
    <citation type="journal article" date="2014" name="Int. J. Syst. Evol. Microbiol.">
        <title>Complete genome of a new Firmicutes species belonging to the dominant human colonic microbiota ('Ruminococcus bicirculans') reveals two chromosomes and a selective capacity to utilize plant glucans.</title>
        <authorList>
            <consortium name="NISC Comparative Sequencing Program"/>
            <person name="Wegmann U."/>
            <person name="Louis P."/>
            <person name="Goesmann A."/>
            <person name="Henrissat B."/>
            <person name="Duncan S.H."/>
            <person name="Flint H.J."/>
        </authorList>
    </citation>
    <scope>NUCLEOTIDE SEQUENCE</scope>
    <source>
        <strain evidence="1">CGMCC 1.15931</strain>
    </source>
</reference>